<feature type="transmembrane region" description="Helical" evidence="1">
    <location>
        <begin position="80"/>
        <end position="113"/>
    </location>
</feature>
<evidence type="ECO:0000313" key="4">
    <source>
        <dbReference type="Proteomes" id="UP001496627"/>
    </source>
</evidence>
<dbReference type="Pfam" id="PF07331">
    <property type="entry name" value="TctB"/>
    <property type="match status" value="1"/>
</dbReference>
<evidence type="ECO:0000256" key="1">
    <source>
        <dbReference type="SAM" id="Phobius"/>
    </source>
</evidence>
<name>A0ABV0LYB4_9HYPH</name>
<organism evidence="3 4">
    <name type="scientific">Neorhizobium phenanthreniclasticum</name>
    <dbReference type="NCBI Taxonomy" id="3157917"/>
    <lineage>
        <taxon>Bacteria</taxon>
        <taxon>Pseudomonadati</taxon>
        <taxon>Pseudomonadota</taxon>
        <taxon>Alphaproteobacteria</taxon>
        <taxon>Hyphomicrobiales</taxon>
        <taxon>Rhizobiaceae</taxon>
        <taxon>Rhizobium/Agrobacterium group</taxon>
        <taxon>Neorhizobium</taxon>
    </lineage>
</organism>
<dbReference type="RefSeq" id="WP_037149359.1">
    <property type="nucleotide sequence ID" value="NZ_JBEAAL010000002.1"/>
</dbReference>
<feature type="transmembrane region" description="Helical" evidence="1">
    <location>
        <begin position="7"/>
        <end position="25"/>
    </location>
</feature>
<keyword evidence="4" id="KW-1185">Reference proteome</keyword>
<keyword evidence="1" id="KW-0812">Transmembrane</keyword>
<dbReference type="Proteomes" id="UP001496627">
    <property type="component" value="Unassembled WGS sequence"/>
</dbReference>
<comment type="caution">
    <text evidence="3">The sequence shown here is derived from an EMBL/GenBank/DDBJ whole genome shotgun (WGS) entry which is preliminary data.</text>
</comment>
<sequence length="152" mass="16050">MKFHADHAVGVLFIASGGVAAYLGVDYGFGSLSEMGPGALPILLGATLLIFGVALLLQAHLASEGRPSIALMPREELRPFVAILAALFVFGLLVDSAGLLPGLFALVCIGWLADRRGRLKELPLLLLAIGAIIVAIFYFGLGIPFHLLDWSI</sequence>
<dbReference type="InterPro" id="IPR009936">
    <property type="entry name" value="DUF1468"/>
</dbReference>
<proteinExistence type="predicted"/>
<keyword evidence="1" id="KW-1133">Transmembrane helix</keyword>
<accession>A0ABV0LYB4</accession>
<gene>
    <name evidence="3" type="ORF">ABK249_04645</name>
</gene>
<feature type="domain" description="DUF1468" evidence="2">
    <location>
        <begin position="9"/>
        <end position="145"/>
    </location>
</feature>
<feature type="transmembrane region" description="Helical" evidence="1">
    <location>
        <begin position="37"/>
        <end position="59"/>
    </location>
</feature>
<keyword evidence="1" id="KW-0472">Membrane</keyword>
<dbReference type="EMBL" id="JBEAAL010000002">
    <property type="protein sequence ID" value="MEQ1404211.1"/>
    <property type="molecule type" value="Genomic_DNA"/>
</dbReference>
<evidence type="ECO:0000259" key="2">
    <source>
        <dbReference type="Pfam" id="PF07331"/>
    </source>
</evidence>
<evidence type="ECO:0000313" key="3">
    <source>
        <dbReference type="EMBL" id="MEQ1404211.1"/>
    </source>
</evidence>
<protein>
    <submittedName>
        <fullName evidence="3">Tripartite tricarboxylate transporter TctB family protein</fullName>
    </submittedName>
</protein>
<feature type="transmembrane region" description="Helical" evidence="1">
    <location>
        <begin position="125"/>
        <end position="148"/>
    </location>
</feature>
<reference evidence="3 4" key="1">
    <citation type="submission" date="2024-05" db="EMBL/GenBank/DDBJ databases">
        <title>Neorhizobium sp. Rsf11, a plant growth promoting and heavy metal resistant PAH-degrader.</title>
        <authorList>
            <person name="Golubev S.N."/>
            <person name="Muratova A.Y."/>
            <person name="Markelova M.I."/>
        </authorList>
    </citation>
    <scope>NUCLEOTIDE SEQUENCE [LARGE SCALE GENOMIC DNA]</scope>
    <source>
        <strain evidence="3 4">Rsf11</strain>
    </source>
</reference>